<dbReference type="GO" id="GO:0005524">
    <property type="term" value="F:ATP binding"/>
    <property type="evidence" value="ECO:0007669"/>
    <property type="project" value="UniProtKB-KW"/>
</dbReference>
<dbReference type="Pfam" id="PF00488">
    <property type="entry name" value="MutS_V"/>
    <property type="match status" value="1"/>
</dbReference>
<keyword evidence="3" id="KW-0067">ATP-binding</keyword>
<dbReference type="PANTHER" id="PTHR11361">
    <property type="entry name" value="DNA MISMATCH REPAIR PROTEIN MUTS FAMILY MEMBER"/>
    <property type="match status" value="1"/>
</dbReference>
<dbReference type="AlphaFoldDB" id="A0A6A5T685"/>
<dbReference type="InterPro" id="IPR007696">
    <property type="entry name" value="DNA_mismatch_repair_MutS_core"/>
</dbReference>
<dbReference type="SUPFAM" id="SSF52540">
    <property type="entry name" value="P-loop containing nucleoside triphosphate hydrolases"/>
    <property type="match status" value="1"/>
</dbReference>
<dbReference type="Pfam" id="PF05190">
    <property type="entry name" value="MutS_IV"/>
    <property type="match status" value="1"/>
</dbReference>
<feature type="compositionally biased region" description="Basic and acidic residues" evidence="5">
    <location>
        <begin position="61"/>
        <end position="75"/>
    </location>
</feature>
<proteinExistence type="inferred from homology"/>
<protein>
    <recommendedName>
        <fullName evidence="6">DNA mismatch repair proteins mutS family domain-containing protein</fullName>
    </recommendedName>
</protein>
<organism evidence="7 8">
    <name type="scientific">Clathrospora elynae</name>
    <dbReference type="NCBI Taxonomy" id="706981"/>
    <lineage>
        <taxon>Eukaryota</taxon>
        <taxon>Fungi</taxon>
        <taxon>Dikarya</taxon>
        <taxon>Ascomycota</taxon>
        <taxon>Pezizomycotina</taxon>
        <taxon>Dothideomycetes</taxon>
        <taxon>Pleosporomycetidae</taxon>
        <taxon>Pleosporales</taxon>
        <taxon>Diademaceae</taxon>
        <taxon>Clathrospora</taxon>
    </lineage>
</organism>
<dbReference type="InterPro" id="IPR007861">
    <property type="entry name" value="DNA_mismatch_repair_MutS_clamp"/>
</dbReference>
<feature type="region of interest" description="Disordered" evidence="5">
    <location>
        <begin position="668"/>
        <end position="690"/>
    </location>
</feature>
<evidence type="ECO:0000259" key="6">
    <source>
        <dbReference type="PROSITE" id="PS00486"/>
    </source>
</evidence>
<dbReference type="SUPFAM" id="SSF48334">
    <property type="entry name" value="DNA repair protein MutS, domain III"/>
    <property type="match status" value="1"/>
</dbReference>
<evidence type="ECO:0000313" key="8">
    <source>
        <dbReference type="Proteomes" id="UP000800038"/>
    </source>
</evidence>
<evidence type="ECO:0000256" key="5">
    <source>
        <dbReference type="SAM" id="MobiDB-lite"/>
    </source>
</evidence>
<dbReference type="PANTHER" id="PTHR11361:SF20">
    <property type="entry name" value="MUTS PROTEIN HOMOLOG 5"/>
    <property type="match status" value="1"/>
</dbReference>
<feature type="compositionally biased region" description="Polar residues" evidence="5">
    <location>
        <begin position="17"/>
        <end position="31"/>
    </location>
</feature>
<dbReference type="GO" id="GO:0006298">
    <property type="term" value="P:mismatch repair"/>
    <property type="evidence" value="ECO:0007669"/>
    <property type="project" value="InterPro"/>
</dbReference>
<dbReference type="SMART" id="SM00533">
    <property type="entry name" value="MUTSd"/>
    <property type="match status" value="1"/>
</dbReference>
<dbReference type="Proteomes" id="UP000800038">
    <property type="component" value="Unassembled WGS sequence"/>
</dbReference>
<evidence type="ECO:0000313" key="7">
    <source>
        <dbReference type="EMBL" id="KAF1944577.1"/>
    </source>
</evidence>
<dbReference type="InterPro" id="IPR045076">
    <property type="entry name" value="MutS"/>
</dbReference>
<dbReference type="Gene3D" id="3.40.50.300">
    <property type="entry name" value="P-loop containing nucleotide triphosphate hydrolases"/>
    <property type="match status" value="1"/>
</dbReference>
<dbReference type="Pfam" id="PF05192">
    <property type="entry name" value="MutS_III"/>
    <property type="match status" value="1"/>
</dbReference>
<dbReference type="PROSITE" id="PS00486">
    <property type="entry name" value="DNA_MISMATCH_REPAIR_2"/>
    <property type="match status" value="1"/>
</dbReference>
<comment type="similarity">
    <text evidence="1">Belongs to the DNA mismatch repair MutS family.</text>
</comment>
<dbReference type="GO" id="GO:0030983">
    <property type="term" value="F:mismatched DNA binding"/>
    <property type="evidence" value="ECO:0007669"/>
    <property type="project" value="InterPro"/>
</dbReference>
<dbReference type="InterPro" id="IPR027417">
    <property type="entry name" value="P-loop_NTPase"/>
</dbReference>
<dbReference type="InterPro" id="IPR036187">
    <property type="entry name" value="DNA_mismatch_repair_MutS_sf"/>
</dbReference>
<evidence type="ECO:0000256" key="2">
    <source>
        <dbReference type="ARBA" id="ARBA00022741"/>
    </source>
</evidence>
<dbReference type="GO" id="GO:0051026">
    <property type="term" value="P:chiasma assembly"/>
    <property type="evidence" value="ECO:0007669"/>
    <property type="project" value="TreeGrafter"/>
</dbReference>
<reference evidence="7" key="1">
    <citation type="journal article" date="2020" name="Stud. Mycol.">
        <title>101 Dothideomycetes genomes: a test case for predicting lifestyles and emergence of pathogens.</title>
        <authorList>
            <person name="Haridas S."/>
            <person name="Albert R."/>
            <person name="Binder M."/>
            <person name="Bloem J."/>
            <person name="Labutti K."/>
            <person name="Salamov A."/>
            <person name="Andreopoulos B."/>
            <person name="Baker S."/>
            <person name="Barry K."/>
            <person name="Bills G."/>
            <person name="Bluhm B."/>
            <person name="Cannon C."/>
            <person name="Castanera R."/>
            <person name="Culley D."/>
            <person name="Daum C."/>
            <person name="Ezra D."/>
            <person name="Gonzalez J."/>
            <person name="Henrissat B."/>
            <person name="Kuo A."/>
            <person name="Liang C."/>
            <person name="Lipzen A."/>
            <person name="Lutzoni F."/>
            <person name="Magnuson J."/>
            <person name="Mondo S."/>
            <person name="Nolan M."/>
            <person name="Ohm R."/>
            <person name="Pangilinan J."/>
            <person name="Park H.-J."/>
            <person name="Ramirez L."/>
            <person name="Alfaro M."/>
            <person name="Sun H."/>
            <person name="Tritt A."/>
            <person name="Yoshinaga Y."/>
            <person name="Zwiers L.-H."/>
            <person name="Turgeon B."/>
            <person name="Goodwin S."/>
            <person name="Spatafora J."/>
            <person name="Crous P."/>
            <person name="Grigoriev I."/>
        </authorList>
    </citation>
    <scope>NUCLEOTIDE SEQUENCE</scope>
    <source>
        <strain evidence="7">CBS 161.51</strain>
    </source>
</reference>
<dbReference type="OrthoDB" id="29596at2759"/>
<evidence type="ECO:0000256" key="3">
    <source>
        <dbReference type="ARBA" id="ARBA00022840"/>
    </source>
</evidence>
<dbReference type="InterPro" id="IPR000432">
    <property type="entry name" value="DNA_mismatch_repair_MutS_C"/>
</dbReference>
<name>A0A6A5T685_9PLEO</name>
<feature type="domain" description="DNA mismatch repair proteins mutS family" evidence="6">
    <location>
        <begin position="783"/>
        <end position="799"/>
    </location>
</feature>
<dbReference type="CDD" id="cd03281">
    <property type="entry name" value="ABC_MSH5_euk"/>
    <property type="match status" value="1"/>
</dbReference>
<dbReference type="SMART" id="SM00534">
    <property type="entry name" value="MUTSac"/>
    <property type="match status" value="1"/>
</dbReference>
<sequence>MARNSPLKLPLRHKSSNRSTASSHSGNSRRASTVRAGPSRRRVQIHGGPLPKSTSTGAPSEAHRRDVEREQRDGDNDTLNEVIMAVDLTPRGTVGCCYYVARDERLYFMEDVQVGDVDVVESLRLFIDPTIILVSTKIDDTVIDHFDPEARSGESVSSDNDQFRLPFLLEVRPPSDFYYDAAKSKLVSLRLGEENSTHVRFNVPGELAAMDHLDNESTIGQQGQLLRLAGCIDLESRSTVGCAGALISYLQRRRAAAYLPGDHTAQLMFRVSTLEMFSLRETMFINADTLHSLQILGAESHPHSHNRGPTKANSGEKEGLSVYGLFHHLARTPQGRVLLRQQFLRPSLNLDVINERLNTVSVLVRSDNDASMHTLVQSLKNIGNMRVMMVNLRKGVGGSTKGAGGFAKSIWTSVRAFTFHALKIRDALQEVLGGETLAIKIKVFEKFESYHLAQVGRKISETIDLDRSAQEGRTIIMPGIDEELDQMKLTLDSLDDFLNRVAKKLSEKMPSDLRAALNVIYFPQIGFLVTVPVDPESGAAVYDGSFDNPWERMFATKEQIYFKNSEMREMDDHFGDVYGIISDREIEISHELAQYLLQYEEFMNSCSDLCGELDSLLALAQGAKMYKLCRPRMTLDNVISIKGGRHILQELTVSSFVPNDTYLAGGAGVDTSSEGAEQRYDTRTNPHTSSYTRHKYAHNDSPSMLVLTGPNYSGKSVYLKQVALSVFMAHVGSFVPAESAKIGLTDKILSRVTTRETVSRVQSAFMTDLQQISLALSLATRRSLLIIDEFGKGTESSDGAGLACAVMEHLLSLGTERPKVVGATHFHEIFEMNLLKPRPALAFGHMEVRIDSDASEINDQITYLYNFREGRSTSSFGTCCAAMNGVPLEIIQRAENLILLAMRGEDLVAACCQMPEDEAAELEEAVSKLAYPIKLSNLS</sequence>
<keyword evidence="2" id="KW-0547">Nucleotide-binding</keyword>
<dbReference type="EMBL" id="ML976016">
    <property type="protein sequence ID" value="KAF1944577.1"/>
    <property type="molecule type" value="Genomic_DNA"/>
</dbReference>
<evidence type="ECO:0000256" key="4">
    <source>
        <dbReference type="ARBA" id="ARBA00023125"/>
    </source>
</evidence>
<feature type="region of interest" description="Disordered" evidence="5">
    <location>
        <begin position="1"/>
        <end position="78"/>
    </location>
</feature>
<dbReference type="GO" id="GO:0140664">
    <property type="term" value="F:ATP-dependent DNA damage sensor activity"/>
    <property type="evidence" value="ECO:0007669"/>
    <property type="project" value="InterPro"/>
</dbReference>
<keyword evidence="4" id="KW-0238">DNA-binding</keyword>
<keyword evidence="8" id="KW-1185">Reference proteome</keyword>
<accession>A0A6A5T685</accession>
<dbReference type="Gene3D" id="1.10.1420.10">
    <property type="match status" value="1"/>
</dbReference>
<dbReference type="GO" id="GO:0005634">
    <property type="term" value="C:nucleus"/>
    <property type="evidence" value="ECO:0007669"/>
    <property type="project" value="TreeGrafter"/>
</dbReference>
<dbReference type="FunFam" id="1.10.1420.10:FF:000050">
    <property type="entry name" value="DNA mismatch repair protein Msh5, putative"/>
    <property type="match status" value="1"/>
</dbReference>
<evidence type="ECO:0000256" key="1">
    <source>
        <dbReference type="ARBA" id="ARBA00006271"/>
    </source>
</evidence>
<gene>
    <name evidence="7" type="ORF">EJ02DRAFT_340934</name>
</gene>